<protein>
    <submittedName>
        <fullName evidence="4">Uncharacterized protein LOC106473238</fullName>
    </submittedName>
</protein>
<evidence type="ECO:0000256" key="1">
    <source>
        <dbReference type="SAM" id="Coils"/>
    </source>
</evidence>
<dbReference type="PANTHER" id="PTHR45749">
    <property type="match status" value="1"/>
</dbReference>
<dbReference type="Proteomes" id="UP000694941">
    <property type="component" value="Unplaced"/>
</dbReference>
<keyword evidence="1" id="KW-0175">Coiled coil</keyword>
<dbReference type="RefSeq" id="XP_022257421.1">
    <property type="nucleotide sequence ID" value="XM_022401713.1"/>
</dbReference>
<evidence type="ECO:0000259" key="2">
    <source>
        <dbReference type="Pfam" id="PF14291"/>
    </source>
</evidence>
<dbReference type="InterPro" id="IPR025398">
    <property type="entry name" value="DUF4371"/>
</dbReference>
<proteinExistence type="predicted"/>
<accession>A0ABM1TNG5</accession>
<evidence type="ECO:0000313" key="4">
    <source>
        <dbReference type="RefSeq" id="XP_022257421.1"/>
    </source>
</evidence>
<reference evidence="4" key="1">
    <citation type="submission" date="2025-08" db="UniProtKB">
        <authorList>
            <consortium name="RefSeq"/>
        </authorList>
    </citation>
    <scope>IDENTIFICATION</scope>
    <source>
        <tissue evidence="4">Muscle</tissue>
    </source>
</reference>
<feature type="domain" description="DUF4371" evidence="2">
    <location>
        <begin position="12"/>
        <end position="206"/>
    </location>
</feature>
<dbReference type="PANTHER" id="PTHR45749:SF21">
    <property type="entry name" value="DUF4371 DOMAIN-CONTAINING PROTEIN"/>
    <property type="match status" value="1"/>
</dbReference>
<sequence length="213" mass="24754">MERYLAKNRGIIDVELQSQIEKEKQKWRDILTRILHCIKSLATQNLALRGHRESLQVDYDSNVGNFLGLLKLLAIFDPVIKEHLTRVESHPGSMSYLSSGVQNEFIHMMASTVRQSLLRSIRKYKYYGLMFDSTPDQAHHEKISEVVRYVETDSEGKTVRVRDSFLGFIQIRQKDAESLVEDILKQLEKNEMELQDCRSQCYDNAAVTVFLKE</sequence>
<dbReference type="Pfam" id="PF14291">
    <property type="entry name" value="DUF4371"/>
    <property type="match status" value="1"/>
</dbReference>
<name>A0ABM1TNG5_LIMPO</name>
<evidence type="ECO:0000313" key="3">
    <source>
        <dbReference type="Proteomes" id="UP000694941"/>
    </source>
</evidence>
<gene>
    <name evidence="4" type="primary">LOC106473238</name>
</gene>
<feature type="coiled-coil region" evidence="1">
    <location>
        <begin position="173"/>
        <end position="200"/>
    </location>
</feature>
<organism evidence="3 4">
    <name type="scientific">Limulus polyphemus</name>
    <name type="common">Atlantic horseshoe crab</name>
    <dbReference type="NCBI Taxonomy" id="6850"/>
    <lineage>
        <taxon>Eukaryota</taxon>
        <taxon>Metazoa</taxon>
        <taxon>Ecdysozoa</taxon>
        <taxon>Arthropoda</taxon>
        <taxon>Chelicerata</taxon>
        <taxon>Merostomata</taxon>
        <taxon>Xiphosura</taxon>
        <taxon>Limulidae</taxon>
        <taxon>Limulus</taxon>
    </lineage>
</organism>
<dbReference type="GeneID" id="106473238"/>
<keyword evidence="3" id="KW-1185">Reference proteome</keyword>